<sequence length="391" mass="40180">MPRKVLTRATATVDDAGAGPFRVEPEGLTGQFANLYFTRLGMLSPVAREAAASAWGGPPTWVKALDAPANGETVAVVGTLFAELSNKPDIDKGLEVAEAAHGGAYVGGEEGTDSYCLEDESGRLQLGGVDKLVSSRGLRLVTGAVIAVRGVVDQDGVLTVGDVVFPGAPPAAPSAASAAAEDDAAGTHAPAPHDKHLALVSGLRVGQGDEAEELPLTLLSEWLTGHVGGGADLALQASVDPLKKVGAPQQRSLAAGMAALDAALSGFGGAVPVDLMPGATDPAGHLLPQQPMHPCMLPQCSRLSTAAAPERALDALEMCLELRHDPFLLDASPAVFFAGNQPAFATRLFRTPAGEPVRLVAVPDFRETRSIVLVNLRTLDAHTVSFAPEAA</sequence>
<protein>
    <recommendedName>
        <fullName evidence="8">DNA polymerase delta small subunit</fullName>
    </recommendedName>
</protein>
<dbReference type="RefSeq" id="XP_005782505.1">
    <property type="nucleotide sequence ID" value="XM_005782448.1"/>
</dbReference>
<reference evidence="6" key="2">
    <citation type="submission" date="2024-10" db="UniProtKB">
        <authorList>
            <consortium name="EnsemblProtists"/>
        </authorList>
    </citation>
    <scope>IDENTIFICATION</scope>
</reference>
<comment type="similarity">
    <text evidence="1">Belongs to the DNA polymerase delta/II small subunit family.</text>
</comment>
<proteinExistence type="inferred from homology"/>
<accession>A0A0D3K2U1</accession>
<dbReference type="AlphaFoldDB" id="A0A0D3K2U1"/>
<keyword evidence="2" id="KW-0235">DNA replication</keyword>
<dbReference type="Gene3D" id="3.60.21.50">
    <property type="match status" value="2"/>
</dbReference>
<reference evidence="7" key="1">
    <citation type="journal article" date="2013" name="Nature">
        <title>Pan genome of the phytoplankton Emiliania underpins its global distribution.</title>
        <authorList>
            <person name="Read B.A."/>
            <person name="Kegel J."/>
            <person name="Klute M.J."/>
            <person name="Kuo A."/>
            <person name="Lefebvre S.C."/>
            <person name="Maumus F."/>
            <person name="Mayer C."/>
            <person name="Miller J."/>
            <person name="Monier A."/>
            <person name="Salamov A."/>
            <person name="Young J."/>
            <person name="Aguilar M."/>
            <person name="Claverie J.M."/>
            <person name="Frickenhaus S."/>
            <person name="Gonzalez K."/>
            <person name="Herman E.K."/>
            <person name="Lin Y.C."/>
            <person name="Napier J."/>
            <person name="Ogata H."/>
            <person name="Sarno A.F."/>
            <person name="Shmutz J."/>
            <person name="Schroeder D."/>
            <person name="de Vargas C."/>
            <person name="Verret F."/>
            <person name="von Dassow P."/>
            <person name="Valentin K."/>
            <person name="Van de Peer Y."/>
            <person name="Wheeler G."/>
            <person name="Dacks J.B."/>
            <person name="Delwiche C.F."/>
            <person name="Dyhrman S.T."/>
            <person name="Glockner G."/>
            <person name="John U."/>
            <person name="Richards T."/>
            <person name="Worden A.Z."/>
            <person name="Zhang X."/>
            <person name="Grigoriev I.V."/>
            <person name="Allen A.E."/>
            <person name="Bidle K."/>
            <person name="Borodovsky M."/>
            <person name="Bowler C."/>
            <person name="Brownlee C."/>
            <person name="Cock J.M."/>
            <person name="Elias M."/>
            <person name="Gladyshev V.N."/>
            <person name="Groth M."/>
            <person name="Guda C."/>
            <person name="Hadaegh A."/>
            <person name="Iglesias-Rodriguez M.D."/>
            <person name="Jenkins J."/>
            <person name="Jones B.M."/>
            <person name="Lawson T."/>
            <person name="Leese F."/>
            <person name="Lindquist E."/>
            <person name="Lobanov A."/>
            <person name="Lomsadze A."/>
            <person name="Malik S.B."/>
            <person name="Marsh M.E."/>
            <person name="Mackinder L."/>
            <person name="Mock T."/>
            <person name="Mueller-Roeber B."/>
            <person name="Pagarete A."/>
            <person name="Parker M."/>
            <person name="Probert I."/>
            <person name="Quesneville H."/>
            <person name="Raines C."/>
            <person name="Rensing S.A."/>
            <person name="Riano-Pachon D.M."/>
            <person name="Richier S."/>
            <person name="Rokitta S."/>
            <person name="Shiraiwa Y."/>
            <person name="Soanes D.M."/>
            <person name="van der Giezen M."/>
            <person name="Wahlund T.M."/>
            <person name="Williams B."/>
            <person name="Wilson W."/>
            <person name="Wolfe G."/>
            <person name="Wurch L.L."/>
        </authorList>
    </citation>
    <scope>NUCLEOTIDE SEQUENCE</scope>
</reference>
<dbReference type="SMR" id="A0A0D3K2U1"/>
<dbReference type="KEGG" id="ehx:EMIHUDRAFT_99551"/>
<evidence type="ECO:0000256" key="3">
    <source>
        <dbReference type="SAM" id="MobiDB-lite"/>
    </source>
</evidence>
<dbReference type="PaxDb" id="2903-EOD30076"/>
<dbReference type="InterPro" id="IPR024826">
    <property type="entry name" value="DNA_pol_delta/II_ssu"/>
</dbReference>
<evidence type="ECO:0008006" key="8">
    <source>
        <dbReference type="Google" id="ProtNLM"/>
    </source>
</evidence>
<keyword evidence="7" id="KW-1185">Reference proteome</keyword>
<dbReference type="eggNOG" id="KOG2732">
    <property type="taxonomic scope" value="Eukaryota"/>
</dbReference>
<evidence type="ECO:0000259" key="5">
    <source>
        <dbReference type="Pfam" id="PF18018"/>
    </source>
</evidence>
<evidence type="ECO:0000256" key="1">
    <source>
        <dbReference type="ARBA" id="ARBA00006035"/>
    </source>
</evidence>
<dbReference type="Pfam" id="PF04042">
    <property type="entry name" value="DNA_pol_E_B"/>
    <property type="match status" value="1"/>
</dbReference>
<dbReference type="PANTHER" id="PTHR10416:SF0">
    <property type="entry name" value="DNA POLYMERASE DELTA SUBUNIT 2"/>
    <property type="match status" value="1"/>
</dbReference>
<dbReference type="GO" id="GO:0003677">
    <property type="term" value="F:DNA binding"/>
    <property type="evidence" value="ECO:0007669"/>
    <property type="project" value="InterPro"/>
</dbReference>
<evidence type="ECO:0000313" key="7">
    <source>
        <dbReference type="Proteomes" id="UP000013827"/>
    </source>
</evidence>
<dbReference type="HOGENOM" id="CLU_021763_1_0_1"/>
<dbReference type="GO" id="GO:0043625">
    <property type="term" value="C:delta DNA polymerase complex"/>
    <property type="evidence" value="ECO:0007669"/>
    <property type="project" value="TreeGrafter"/>
</dbReference>
<dbReference type="Gene3D" id="2.40.50.430">
    <property type="match status" value="1"/>
</dbReference>
<dbReference type="PANTHER" id="PTHR10416">
    <property type="entry name" value="DNA POLYMERASE DELTA SUBUNIT 2"/>
    <property type="match status" value="1"/>
</dbReference>
<feature type="domain" description="DNA polymerase alpha/delta/epsilon subunit B" evidence="4">
    <location>
        <begin position="257"/>
        <end position="304"/>
    </location>
</feature>
<feature type="region of interest" description="Disordered" evidence="3">
    <location>
        <begin position="171"/>
        <end position="192"/>
    </location>
</feature>
<dbReference type="Pfam" id="PF18018">
    <property type="entry name" value="DNA_pol_D_N"/>
    <property type="match status" value="1"/>
</dbReference>
<dbReference type="InterPro" id="IPR040663">
    <property type="entry name" value="DNA_pol_D_N"/>
</dbReference>
<dbReference type="EnsemblProtists" id="EOD30076">
    <property type="protein sequence ID" value="EOD30076"/>
    <property type="gene ID" value="EMIHUDRAFT_99551"/>
</dbReference>
<dbReference type="GeneID" id="17275350"/>
<dbReference type="STRING" id="2903.R1F498"/>
<evidence type="ECO:0000259" key="4">
    <source>
        <dbReference type="Pfam" id="PF04042"/>
    </source>
</evidence>
<evidence type="ECO:0000313" key="6">
    <source>
        <dbReference type="EnsemblProtists" id="EOD30076"/>
    </source>
</evidence>
<dbReference type="GO" id="GO:0006271">
    <property type="term" value="P:DNA strand elongation involved in DNA replication"/>
    <property type="evidence" value="ECO:0007669"/>
    <property type="project" value="TreeGrafter"/>
</dbReference>
<organism evidence="6 7">
    <name type="scientific">Emiliania huxleyi (strain CCMP1516)</name>
    <dbReference type="NCBI Taxonomy" id="280463"/>
    <lineage>
        <taxon>Eukaryota</taxon>
        <taxon>Haptista</taxon>
        <taxon>Haptophyta</taxon>
        <taxon>Prymnesiophyceae</taxon>
        <taxon>Isochrysidales</taxon>
        <taxon>Noelaerhabdaceae</taxon>
        <taxon>Emiliania</taxon>
    </lineage>
</organism>
<evidence type="ECO:0000256" key="2">
    <source>
        <dbReference type="ARBA" id="ARBA00022705"/>
    </source>
</evidence>
<dbReference type="Proteomes" id="UP000013827">
    <property type="component" value="Unassembled WGS sequence"/>
</dbReference>
<name>A0A0D3K2U1_EMIH1</name>
<dbReference type="InterPro" id="IPR007185">
    <property type="entry name" value="DNA_pol_a/d/e_bsu"/>
</dbReference>
<feature type="domain" description="DNA polymerase delta subunit OB-fold" evidence="5">
    <location>
        <begin position="31"/>
        <end position="163"/>
    </location>
</feature>